<dbReference type="Gene3D" id="3.80.10.10">
    <property type="entry name" value="Ribonuclease Inhibitor"/>
    <property type="match status" value="1"/>
</dbReference>
<dbReference type="InterPro" id="IPR003591">
    <property type="entry name" value="Leu-rich_rpt_typical-subtyp"/>
</dbReference>
<dbReference type="KEGG" id="pmrn:116954702"/>
<dbReference type="PANTHER" id="PTHR24369">
    <property type="entry name" value="ANTIGEN BSP, PUTATIVE-RELATED"/>
    <property type="match status" value="1"/>
</dbReference>
<accession>A0AAJ7U7R8</accession>
<dbReference type="AlphaFoldDB" id="A0AAJ7U7R8"/>
<organism evidence="5 6">
    <name type="scientific">Petromyzon marinus</name>
    <name type="common">Sea lamprey</name>
    <dbReference type="NCBI Taxonomy" id="7757"/>
    <lineage>
        <taxon>Eukaryota</taxon>
        <taxon>Metazoa</taxon>
        <taxon>Chordata</taxon>
        <taxon>Craniata</taxon>
        <taxon>Vertebrata</taxon>
        <taxon>Cyclostomata</taxon>
        <taxon>Hyperoartia</taxon>
        <taxon>Petromyzontiformes</taxon>
        <taxon>Petromyzontidae</taxon>
        <taxon>Petromyzon</taxon>
    </lineage>
</organism>
<reference evidence="6" key="1">
    <citation type="submission" date="2025-08" db="UniProtKB">
        <authorList>
            <consortium name="RefSeq"/>
        </authorList>
    </citation>
    <scope>IDENTIFICATION</scope>
    <source>
        <tissue evidence="6">Sperm</tissue>
    </source>
</reference>
<evidence type="ECO:0000313" key="5">
    <source>
        <dbReference type="Proteomes" id="UP001318040"/>
    </source>
</evidence>
<evidence type="ECO:0000256" key="4">
    <source>
        <dbReference type="SAM" id="SignalP"/>
    </source>
</evidence>
<evidence type="ECO:0000313" key="6">
    <source>
        <dbReference type="RefSeq" id="XP_032831295.1"/>
    </source>
</evidence>
<feature type="compositionally biased region" description="Acidic residues" evidence="3">
    <location>
        <begin position="232"/>
        <end position="241"/>
    </location>
</feature>
<name>A0AAJ7U7R8_PETMA</name>
<feature type="region of interest" description="Disordered" evidence="3">
    <location>
        <begin position="213"/>
        <end position="241"/>
    </location>
</feature>
<keyword evidence="4" id="KW-0732">Signal</keyword>
<dbReference type="GeneID" id="116954702"/>
<dbReference type="PANTHER" id="PTHR24369:SF211">
    <property type="entry name" value="LEUCINE-RICH REPEAT-CONTAINING PROTEIN 15-LIKE"/>
    <property type="match status" value="1"/>
</dbReference>
<protein>
    <submittedName>
        <fullName evidence="6">Leucine-rich repeat-containing protein 3B</fullName>
    </submittedName>
</protein>
<evidence type="ECO:0000256" key="2">
    <source>
        <dbReference type="ARBA" id="ARBA00022737"/>
    </source>
</evidence>
<keyword evidence="1" id="KW-0433">Leucine-rich repeat</keyword>
<keyword evidence="5" id="KW-1185">Reference proteome</keyword>
<gene>
    <name evidence="6" type="primary">LRRC3B</name>
</gene>
<evidence type="ECO:0000256" key="3">
    <source>
        <dbReference type="SAM" id="MobiDB-lite"/>
    </source>
</evidence>
<dbReference type="Pfam" id="PF13855">
    <property type="entry name" value="LRR_8"/>
    <property type="match status" value="1"/>
</dbReference>
<evidence type="ECO:0000256" key="1">
    <source>
        <dbReference type="ARBA" id="ARBA00022614"/>
    </source>
</evidence>
<dbReference type="SUPFAM" id="SSF52058">
    <property type="entry name" value="L domain-like"/>
    <property type="match status" value="1"/>
</dbReference>
<keyword evidence="2" id="KW-0677">Repeat</keyword>
<dbReference type="InterPro" id="IPR050541">
    <property type="entry name" value="LRR_TM_domain-containing"/>
</dbReference>
<dbReference type="InterPro" id="IPR032675">
    <property type="entry name" value="LRR_dom_sf"/>
</dbReference>
<dbReference type="PRINTS" id="PR00019">
    <property type="entry name" value="LEURICHRPT"/>
</dbReference>
<dbReference type="RefSeq" id="XP_032831295.1">
    <property type="nucleotide sequence ID" value="XM_032975404.1"/>
</dbReference>
<proteinExistence type="predicted"/>
<dbReference type="InterPro" id="IPR001611">
    <property type="entry name" value="Leu-rich_rpt"/>
</dbReference>
<feature type="signal peptide" evidence="4">
    <location>
        <begin position="1"/>
        <end position="45"/>
    </location>
</feature>
<dbReference type="SMART" id="SM00369">
    <property type="entry name" value="LRR_TYP"/>
    <property type="match status" value="3"/>
</dbReference>
<feature type="chain" id="PRO_5042593524" evidence="4">
    <location>
        <begin position="46"/>
        <end position="241"/>
    </location>
</feature>
<dbReference type="Proteomes" id="UP001318040">
    <property type="component" value="Chromosome 56"/>
</dbReference>
<sequence length="241" mass="25363">MRDHTSASPRVSHLQQQQQPPPLHHRHHHLLLLLLLLQLLHPHVGPPILCWATRPTFTCPTSCACSSGGSVGHSAGTSPVHVVDVAGVHVKCSGAGFSSVPEDLPAATSRLLLDANLIASLPPAVLRHLPALRELDLSGNRLEAISPGAFDGAARSLELLDLSANRLRSLRPAALAGLGPAVGMFLHGNPWHCDCELAAALARVTVLGPGNREEMKKEVAPQLPEGGPGTPFEDDLGSTTL</sequence>
<dbReference type="GO" id="GO:0005886">
    <property type="term" value="C:plasma membrane"/>
    <property type="evidence" value="ECO:0007669"/>
    <property type="project" value="TreeGrafter"/>
</dbReference>
<feature type="region of interest" description="Disordered" evidence="3">
    <location>
        <begin position="1"/>
        <end position="22"/>
    </location>
</feature>
<dbReference type="PROSITE" id="PS51450">
    <property type="entry name" value="LRR"/>
    <property type="match status" value="1"/>
</dbReference>